<evidence type="ECO:0000256" key="1">
    <source>
        <dbReference type="ARBA" id="ARBA00004123"/>
    </source>
</evidence>
<dbReference type="InterPro" id="IPR016177">
    <property type="entry name" value="DNA-bd_dom_sf"/>
</dbReference>
<dbReference type="Gene3D" id="3.30.730.10">
    <property type="entry name" value="AP2/ERF domain"/>
    <property type="match status" value="1"/>
</dbReference>
<keyword evidence="6" id="KW-0539">Nucleus</keyword>
<dbReference type="PRINTS" id="PR00367">
    <property type="entry name" value="ETHRSPELEMNT"/>
</dbReference>
<organism evidence="8 9">
    <name type="scientific">Castilleja foliolosa</name>
    <dbReference type="NCBI Taxonomy" id="1961234"/>
    <lineage>
        <taxon>Eukaryota</taxon>
        <taxon>Viridiplantae</taxon>
        <taxon>Streptophyta</taxon>
        <taxon>Embryophyta</taxon>
        <taxon>Tracheophyta</taxon>
        <taxon>Spermatophyta</taxon>
        <taxon>Magnoliopsida</taxon>
        <taxon>eudicotyledons</taxon>
        <taxon>Gunneridae</taxon>
        <taxon>Pentapetalae</taxon>
        <taxon>asterids</taxon>
        <taxon>lamiids</taxon>
        <taxon>Lamiales</taxon>
        <taxon>Orobanchaceae</taxon>
        <taxon>Pedicularideae</taxon>
        <taxon>Castillejinae</taxon>
        <taxon>Castilleja</taxon>
    </lineage>
</organism>
<dbReference type="InterPro" id="IPR044808">
    <property type="entry name" value="ERF_plant"/>
</dbReference>
<protein>
    <recommendedName>
        <fullName evidence="7">AP2/ERF domain-containing protein</fullName>
    </recommendedName>
</protein>
<dbReference type="PROSITE" id="PS51032">
    <property type="entry name" value="AP2_ERF"/>
    <property type="match status" value="1"/>
</dbReference>
<comment type="caution">
    <text evidence="8">The sequence shown here is derived from an EMBL/GenBank/DDBJ whole genome shotgun (WGS) entry which is preliminary data.</text>
</comment>
<dbReference type="Proteomes" id="UP001632038">
    <property type="component" value="Unassembled WGS sequence"/>
</dbReference>
<evidence type="ECO:0000259" key="7">
    <source>
        <dbReference type="PROSITE" id="PS51032"/>
    </source>
</evidence>
<evidence type="ECO:0000313" key="8">
    <source>
        <dbReference type="EMBL" id="KAL3630137.1"/>
    </source>
</evidence>
<keyword evidence="3" id="KW-0805">Transcription regulation</keyword>
<reference evidence="9" key="1">
    <citation type="journal article" date="2024" name="IScience">
        <title>Strigolactones Initiate the Formation of Haustorium-like Structures in Castilleja.</title>
        <authorList>
            <person name="Buerger M."/>
            <person name="Peterson D."/>
            <person name="Chory J."/>
        </authorList>
    </citation>
    <scope>NUCLEOTIDE SEQUENCE [LARGE SCALE GENOMIC DNA]</scope>
</reference>
<evidence type="ECO:0000256" key="5">
    <source>
        <dbReference type="ARBA" id="ARBA00023163"/>
    </source>
</evidence>
<dbReference type="FunFam" id="3.30.730.10:FF:000001">
    <property type="entry name" value="Ethylene-responsive transcription factor 2"/>
    <property type="match status" value="1"/>
</dbReference>
<dbReference type="PANTHER" id="PTHR31190">
    <property type="entry name" value="DNA-BINDING DOMAIN"/>
    <property type="match status" value="1"/>
</dbReference>
<dbReference type="CDD" id="cd00018">
    <property type="entry name" value="AP2"/>
    <property type="match status" value="1"/>
</dbReference>
<evidence type="ECO:0000256" key="6">
    <source>
        <dbReference type="ARBA" id="ARBA00023242"/>
    </source>
</evidence>
<evidence type="ECO:0000256" key="4">
    <source>
        <dbReference type="ARBA" id="ARBA00023125"/>
    </source>
</evidence>
<dbReference type="PANTHER" id="PTHR31190:SF473">
    <property type="entry name" value="OS05G0437100 PROTEIN"/>
    <property type="match status" value="1"/>
</dbReference>
<evidence type="ECO:0000256" key="2">
    <source>
        <dbReference type="ARBA" id="ARBA00022821"/>
    </source>
</evidence>
<dbReference type="GO" id="GO:0006952">
    <property type="term" value="P:defense response"/>
    <property type="evidence" value="ECO:0007669"/>
    <property type="project" value="UniProtKB-KW"/>
</dbReference>
<keyword evidence="2" id="KW-0611">Plant defense</keyword>
<dbReference type="AlphaFoldDB" id="A0ABD3CNG6"/>
<keyword evidence="5" id="KW-0804">Transcription</keyword>
<dbReference type="SUPFAM" id="SSF54171">
    <property type="entry name" value="DNA-binding domain"/>
    <property type="match status" value="1"/>
</dbReference>
<evidence type="ECO:0000313" key="9">
    <source>
        <dbReference type="Proteomes" id="UP001632038"/>
    </source>
</evidence>
<dbReference type="GO" id="GO:0005634">
    <property type="term" value="C:nucleus"/>
    <property type="evidence" value="ECO:0007669"/>
    <property type="project" value="UniProtKB-SubCell"/>
</dbReference>
<dbReference type="InterPro" id="IPR036955">
    <property type="entry name" value="AP2/ERF_dom_sf"/>
</dbReference>
<proteinExistence type="predicted"/>
<keyword evidence="4" id="KW-0238">DNA-binding</keyword>
<name>A0ABD3CNG6_9LAMI</name>
<dbReference type="GO" id="GO:0003677">
    <property type="term" value="F:DNA binding"/>
    <property type="evidence" value="ECO:0007669"/>
    <property type="project" value="UniProtKB-KW"/>
</dbReference>
<dbReference type="InterPro" id="IPR001471">
    <property type="entry name" value="AP2/ERF_dom"/>
</dbReference>
<comment type="subcellular location">
    <subcellularLocation>
        <location evidence="1">Nucleus</location>
    </subcellularLocation>
</comment>
<evidence type="ECO:0000256" key="3">
    <source>
        <dbReference type="ARBA" id="ARBA00023015"/>
    </source>
</evidence>
<dbReference type="Pfam" id="PF00847">
    <property type="entry name" value="AP2"/>
    <property type="match status" value="1"/>
</dbReference>
<keyword evidence="9" id="KW-1185">Reference proteome</keyword>
<dbReference type="EMBL" id="JAVIJP010000032">
    <property type="protein sequence ID" value="KAL3630137.1"/>
    <property type="molecule type" value="Genomic_DNA"/>
</dbReference>
<feature type="domain" description="AP2/ERF" evidence="7">
    <location>
        <begin position="88"/>
        <end position="145"/>
    </location>
</feature>
<sequence length="222" mass="24628">MSTMVSALAYVVAGDDDHADHIGSSSSACKRDYTDFSIKTSSSNLLGPSSLEHAAPQIINTTSMTASSTVYTYTPTYPQNTSSRMSRKYRGVRQRPWGKWAAEIRDPHRAARVWLGTFNTAEDAARAYDEAALRFRGSKAKLNFPENVKLLHSPSSISSDQNNDQPIVQNQDFGHQGQLCNYTSSSSSTPQLLDDIQRQAGFLDELMLYNPSGLNNEFKYNK</sequence>
<accession>A0ABD3CNG6</accession>
<gene>
    <name evidence="8" type="ORF">CASFOL_023121</name>
</gene>
<dbReference type="SMART" id="SM00380">
    <property type="entry name" value="AP2"/>
    <property type="match status" value="1"/>
</dbReference>